<dbReference type="GO" id="GO:0016491">
    <property type="term" value="F:oxidoreductase activity"/>
    <property type="evidence" value="ECO:0007669"/>
    <property type="project" value="UniProtKB-KW"/>
</dbReference>
<comment type="pathway">
    <text evidence="4">Protein modification; protein glycosylation.</text>
</comment>
<proteinExistence type="inferred from homology"/>
<comment type="cofactor">
    <cofactor evidence="1">
        <name>Cu cation</name>
        <dbReference type="ChEBI" id="CHEBI:23378"/>
    </cofactor>
</comment>
<dbReference type="GO" id="GO:0005789">
    <property type="term" value="C:endoplasmic reticulum membrane"/>
    <property type="evidence" value="ECO:0007669"/>
    <property type="project" value="UniProtKB-SubCell"/>
</dbReference>
<keyword evidence="9" id="KW-0256">Endoplasmic reticulum</keyword>
<dbReference type="GO" id="GO:0006488">
    <property type="term" value="P:dolichol-linked oligosaccharide biosynthetic process"/>
    <property type="evidence" value="ECO:0007669"/>
    <property type="project" value="InterPro"/>
</dbReference>
<dbReference type="PANTHER" id="PTHR13117">
    <property type="entry name" value="ENDOPLASMIC RETICULUM MULTISPAN TRANSMEMBRANE PROTEIN-RELATED"/>
    <property type="match status" value="1"/>
</dbReference>
<comment type="caution">
    <text evidence="19">The sequence shown here is derived from an EMBL/GenBank/DDBJ whole genome shotgun (WGS) entry which is preliminary data.</text>
</comment>
<feature type="transmembrane region" description="Helical" evidence="17">
    <location>
        <begin position="95"/>
        <end position="116"/>
    </location>
</feature>
<reference evidence="19 20" key="1">
    <citation type="journal article" date="2018" name="Gigascience">
        <title>Genomes of trombidid mites reveal novel predicted allergens and laterally-transferred genes associated with secondary metabolism.</title>
        <authorList>
            <person name="Dong X."/>
            <person name="Chaisiri K."/>
            <person name="Xia D."/>
            <person name="Armstrong S.D."/>
            <person name="Fang Y."/>
            <person name="Donnelly M.J."/>
            <person name="Kadowaki T."/>
            <person name="McGarry J.W."/>
            <person name="Darby A.C."/>
            <person name="Makepeace B.L."/>
        </authorList>
    </citation>
    <scope>NUCLEOTIDE SEQUENCE [LARGE SCALE GENOMIC DNA]</scope>
    <source>
        <strain evidence="19">UoL-WK</strain>
    </source>
</reference>
<keyword evidence="14" id="KW-0186">Copper</keyword>
<comment type="cofactor">
    <cofactor evidence="2">
        <name>Zn(2+)</name>
        <dbReference type="ChEBI" id="CHEBI:29105"/>
    </cofactor>
</comment>
<feature type="transmembrane region" description="Helical" evidence="17">
    <location>
        <begin position="343"/>
        <end position="368"/>
    </location>
</feature>
<evidence type="ECO:0000256" key="6">
    <source>
        <dbReference type="ARBA" id="ARBA00010457"/>
    </source>
</evidence>
<evidence type="ECO:0000256" key="9">
    <source>
        <dbReference type="ARBA" id="ARBA00022824"/>
    </source>
</evidence>
<dbReference type="GO" id="GO:0046872">
    <property type="term" value="F:metal ion binding"/>
    <property type="evidence" value="ECO:0007669"/>
    <property type="project" value="UniProtKB-KW"/>
</dbReference>
<dbReference type="PROSITE" id="PS00087">
    <property type="entry name" value="SOD_CU_ZN_1"/>
    <property type="match status" value="1"/>
</dbReference>
<protein>
    <recommendedName>
        <fullName evidence="17">Protein RFT1 homolog</fullName>
    </recommendedName>
</protein>
<keyword evidence="8" id="KW-0479">Metal-binding</keyword>
<evidence type="ECO:0000256" key="10">
    <source>
        <dbReference type="ARBA" id="ARBA00022833"/>
    </source>
</evidence>
<dbReference type="PRINTS" id="PR00068">
    <property type="entry name" value="CUZNDISMTASE"/>
</dbReference>
<feature type="transmembrane region" description="Helical" evidence="17">
    <location>
        <begin position="266"/>
        <end position="285"/>
    </location>
</feature>
<evidence type="ECO:0000256" key="13">
    <source>
        <dbReference type="ARBA" id="ARBA00023002"/>
    </source>
</evidence>
<dbReference type="AlphaFoldDB" id="A0A443R7B2"/>
<comment type="similarity">
    <text evidence="6">Belongs to the Cu-Zn superoxide dismutase family.</text>
</comment>
<dbReference type="GO" id="GO:0034203">
    <property type="term" value="P:glycolipid translocation"/>
    <property type="evidence" value="ECO:0007669"/>
    <property type="project" value="TreeGrafter"/>
</dbReference>
<evidence type="ECO:0000256" key="15">
    <source>
        <dbReference type="ARBA" id="ARBA00023136"/>
    </source>
</evidence>
<evidence type="ECO:0000256" key="1">
    <source>
        <dbReference type="ARBA" id="ARBA00001935"/>
    </source>
</evidence>
<sequence>MFSEEAFRRASISDAKCHKWLDVINIIWLNVPVCILIGTFFFLIWVHLLHKPDPELIPGYEGACFIIPISVLIEIIAEPAFIFGRLNNFIKLRIVIEGFSMLIKCILIAFFVAIQPVNAVSIFAYSQLTSSLIYTLLYYFYFFVYFKNENSKSSKSFKETFIPRFTTMRFNSAQLLLVWSFFKQTVVKQILTEGEKFVMTFFNPLSFAEQGVYDIINNLSSLPARFMFQPIEESSYHLFSQLINRNKAAKEQNETDLKTATDILNLLLKVMISFGSIIIVFGYRFSNLALLIYGGKSLATELGVLLMRCQCFYIFVIAINGVTESFTFAAMGNEEINNFNKKMIRLSLLFLLSAYIFTSFFGSVGFILANCLNMLGRILESLFFINKYYSNVNINSPINSQIVPNIWVLSSLFTSFCALSFSESTTAAVVLLALLAVHRSIGFQSWRKSARSQRRASHLFFEHQTMSTKAVAVLKGDAGVTGTVHFKQTGDGPVTVTGEIHGLKPGQHGFHVHEFGDNTNGCTSAGAHFNPYGKEHGAPEDENRHVGDLGNVVADSNGVAKVEITDKHISLQGSLSIVGRSVVVHEDPDDLGRGGHELSKTTGNAGGRLACGVVGVAK</sequence>
<dbReference type="FunFam" id="2.60.40.200:FF:000001">
    <property type="entry name" value="Superoxide dismutase [Cu-Zn]"/>
    <property type="match status" value="1"/>
</dbReference>
<dbReference type="STRING" id="1965070.A0A443R7B2"/>
<feature type="transmembrane region" description="Helical" evidence="17">
    <location>
        <begin position="305"/>
        <end position="331"/>
    </location>
</feature>
<evidence type="ECO:0000313" key="19">
    <source>
        <dbReference type="EMBL" id="RWS11149.1"/>
    </source>
</evidence>
<evidence type="ECO:0000256" key="7">
    <source>
        <dbReference type="ARBA" id="ARBA00022692"/>
    </source>
</evidence>
<evidence type="ECO:0000256" key="8">
    <source>
        <dbReference type="ARBA" id="ARBA00022723"/>
    </source>
</evidence>
<dbReference type="Gene3D" id="2.60.40.200">
    <property type="entry name" value="Superoxide dismutase, copper/zinc binding domain"/>
    <property type="match status" value="1"/>
</dbReference>
<dbReference type="OrthoDB" id="9979195at2759"/>
<dbReference type="GO" id="GO:0006801">
    <property type="term" value="P:superoxide metabolic process"/>
    <property type="evidence" value="ECO:0007669"/>
    <property type="project" value="InterPro"/>
</dbReference>
<dbReference type="PANTHER" id="PTHR13117:SF5">
    <property type="entry name" value="PROTEIN RFT1 HOMOLOG"/>
    <property type="match status" value="1"/>
</dbReference>
<keyword evidence="20" id="KW-1185">Reference proteome</keyword>
<dbReference type="InterPro" id="IPR007594">
    <property type="entry name" value="RFT1"/>
</dbReference>
<feature type="transmembrane region" description="Helical" evidence="17">
    <location>
        <begin position="20"/>
        <end position="45"/>
    </location>
</feature>
<evidence type="ECO:0000256" key="12">
    <source>
        <dbReference type="ARBA" id="ARBA00022989"/>
    </source>
</evidence>
<feature type="transmembrane region" description="Helical" evidence="17">
    <location>
        <begin position="122"/>
        <end position="146"/>
    </location>
</feature>
<evidence type="ECO:0000256" key="3">
    <source>
        <dbReference type="ARBA" id="ARBA00004477"/>
    </source>
</evidence>
<evidence type="ECO:0000256" key="2">
    <source>
        <dbReference type="ARBA" id="ARBA00001947"/>
    </source>
</evidence>
<keyword evidence="7 17" id="KW-0812">Transmembrane</keyword>
<dbReference type="InterPro" id="IPR001424">
    <property type="entry name" value="SOD_Cu_Zn_dom"/>
</dbReference>
<evidence type="ECO:0000256" key="4">
    <source>
        <dbReference type="ARBA" id="ARBA00004922"/>
    </source>
</evidence>
<comment type="subcellular location">
    <subcellularLocation>
        <location evidence="3 17">Endoplasmic reticulum membrane</location>
        <topology evidence="3 17">Multi-pass membrane protein</topology>
    </subcellularLocation>
</comment>
<gene>
    <name evidence="19" type="ORF">B4U79_02309</name>
</gene>
<comment type="caution">
    <text evidence="17">Lacks conserved residue(s) required for the propagation of feature annotation.</text>
</comment>
<feature type="transmembrane region" description="Helical" evidence="17">
    <location>
        <begin position="65"/>
        <end position="83"/>
    </location>
</feature>
<dbReference type="GO" id="GO:0016209">
    <property type="term" value="F:antioxidant activity"/>
    <property type="evidence" value="ECO:0007669"/>
    <property type="project" value="UniProtKB-KW"/>
</dbReference>
<evidence type="ECO:0000256" key="16">
    <source>
        <dbReference type="ARBA" id="ARBA00045912"/>
    </source>
</evidence>
<dbReference type="Pfam" id="PF04506">
    <property type="entry name" value="Rft-1"/>
    <property type="match status" value="1"/>
</dbReference>
<name>A0A443R7B2_9ACAR</name>
<keyword evidence="10" id="KW-0862">Zinc</keyword>
<accession>A0A443R7B2</accession>
<evidence type="ECO:0000256" key="5">
    <source>
        <dbReference type="ARBA" id="ARBA00010288"/>
    </source>
</evidence>
<dbReference type="Proteomes" id="UP000285301">
    <property type="component" value="Unassembled WGS sequence"/>
</dbReference>
<dbReference type="EMBL" id="NCKU01001823">
    <property type="protein sequence ID" value="RWS11149.1"/>
    <property type="molecule type" value="Genomic_DNA"/>
</dbReference>
<keyword evidence="15 17" id="KW-0472">Membrane</keyword>
<evidence type="ECO:0000256" key="17">
    <source>
        <dbReference type="RuleBase" id="RU365067"/>
    </source>
</evidence>
<dbReference type="Pfam" id="PF00080">
    <property type="entry name" value="Sod_Cu"/>
    <property type="match status" value="1"/>
</dbReference>
<keyword evidence="12 17" id="KW-1133">Transmembrane helix</keyword>
<evidence type="ECO:0000256" key="14">
    <source>
        <dbReference type="ARBA" id="ARBA00023008"/>
    </source>
</evidence>
<feature type="domain" description="Superoxide dismutase copper/zinc binding" evidence="18">
    <location>
        <begin position="480"/>
        <end position="614"/>
    </location>
</feature>
<dbReference type="InterPro" id="IPR036423">
    <property type="entry name" value="SOD-like_Cu/Zn_dom_sf"/>
</dbReference>
<dbReference type="InterPro" id="IPR018152">
    <property type="entry name" value="SOD_Cu/Zn_BS"/>
</dbReference>
<dbReference type="SUPFAM" id="SSF49329">
    <property type="entry name" value="Cu,Zn superoxide dismutase-like"/>
    <property type="match status" value="1"/>
</dbReference>
<evidence type="ECO:0000259" key="18">
    <source>
        <dbReference type="Pfam" id="PF00080"/>
    </source>
</evidence>
<organism evidence="19 20">
    <name type="scientific">Dinothrombium tinctorium</name>
    <dbReference type="NCBI Taxonomy" id="1965070"/>
    <lineage>
        <taxon>Eukaryota</taxon>
        <taxon>Metazoa</taxon>
        <taxon>Ecdysozoa</taxon>
        <taxon>Arthropoda</taxon>
        <taxon>Chelicerata</taxon>
        <taxon>Arachnida</taxon>
        <taxon>Acari</taxon>
        <taxon>Acariformes</taxon>
        <taxon>Trombidiformes</taxon>
        <taxon>Prostigmata</taxon>
        <taxon>Anystina</taxon>
        <taxon>Parasitengona</taxon>
        <taxon>Trombidioidea</taxon>
        <taxon>Trombidiidae</taxon>
        <taxon>Dinothrombium</taxon>
    </lineage>
</organism>
<keyword evidence="11" id="KW-0049">Antioxidant</keyword>
<keyword evidence="13" id="KW-0560">Oxidoreductase</keyword>
<comment type="function">
    <text evidence="16 17">Intramembrane glycolipid transporter that operates in the biosynthetic pathway of dolichol-linked oligosaccharides, the glycan precursors employed in protein asparagine (N)-glycosylation. The sequential addition of sugars to dolichol pyrophosphate produces dolichol-linked oligosaccharides containing fourteen sugars, including two GlcNAcs, nine mannoses and three glucoses. Once assembled, the oligosaccharide is transferred from the lipid to nascent proteins by oligosaccharyltransferases. The assembly of dolichol-linked oligosaccharides begins on the cytosolic side of the endoplasmic reticulum membrane and finishes in its lumen. RFT1 could mediate the translocation of the cytosolically oriented intermediate DolPP-GlcNAc2Man5, produced by ALG11, into the ER lumen where dolichol-linked oligosaccharides assembly continues. However, the intramembrane lipid transporter activity could not be confirmed in vitro.</text>
</comment>
<evidence type="ECO:0000256" key="11">
    <source>
        <dbReference type="ARBA" id="ARBA00022862"/>
    </source>
</evidence>
<evidence type="ECO:0000313" key="20">
    <source>
        <dbReference type="Proteomes" id="UP000285301"/>
    </source>
</evidence>
<dbReference type="CDD" id="cd00305">
    <property type="entry name" value="Cu-Zn_Superoxide_Dismutase"/>
    <property type="match status" value="1"/>
</dbReference>
<comment type="similarity">
    <text evidence="5 17">Belongs to the RFT1 family.</text>
</comment>
<dbReference type="PROSITE" id="PS00332">
    <property type="entry name" value="SOD_CU_ZN_2"/>
    <property type="match status" value="1"/>
</dbReference>